<dbReference type="Gene3D" id="3.90.190.20">
    <property type="entry name" value="Mur ligase, C-terminal domain"/>
    <property type="match status" value="1"/>
</dbReference>
<dbReference type="EC" id="6.3.2.13" evidence="7"/>
<feature type="binding site" evidence="7">
    <location>
        <position position="454"/>
    </location>
    <ligand>
        <name>meso-2,6-diaminopimelate</name>
        <dbReference type="ChEBI" id="CHEBI:57791"/>
    </ligand>
</feature>
<feature type="binding site" evidence="7">
    <location>
        <position position="184"/>
    </location>
    <ligand>
        <name>UDP-N-acetyl-alpha-D-muramoyl-L-alanyl-D-glutamate</name>
        <dbReference type="ChEBI" id="CHEBI:83900"/>
    </ligand>
</feature>
<keyword evidence="6 7" id="KW-0961">Cell wall biogenesis/degradation</keyword>
<comment type="caution">
    <text evidence="7">Lacks conserved residue(s) required for the propagation of feature annotation.</text>
</comment>
<proteinExistence type="inferred from homology"/>
<feature type="binding site" evidence="7">
    <location>
        <begin position="109"/>
        <end position="115"/>
    </location>
    <ligand>
        <name>ATP</name>
        <dbReference type="ChEBI" id="CHEBI:30616"/>
    </ligand>
</feature>
<dbReference type="NCBIfam" id="NF001126">
    <property type="entry name" value="PRK00139.1-4"/>
    <property type="match status" value="1"/>
</dbReference>
<keyword evidence="13" id="KW-1185">Reference proteome</keyword>
<comment type="cofactor">
    <cofactor evidence="7">
        <name>Mg(2+)</name>
        <dbReference type="ChEBI" id="CHEBI:18420"/>
    </cofactor>
</comment>
<dbReference type="SUPFAM" id="SSF53244">
    <property type="entry name" value="MurD-like peptide ligases, peptide-binding domain"/>
    <property type="match status" value="1"/>
</dbReference>
<evidence type="ECO:0000313" key="13">
    <source>
        <dbReference type="Proteomes" id="UP000308054"/>
    </source>
</evidence>
<feature type="binding site" evidence="7">
    <location>
        <position position="458"/>
    </location>
    <ligand>
        <name>meso-2,6-diaminopimelate</name>
        <dbReference type="ChEBI" id="CHEBI:57791"/>
    </ligand>
</feature>
<gene>
    <name evidence="7" type="primary">murE</name>
    <name evidence="12" type="ORF">E5163_02355</name>
</gene>
<feature type="binding site" evidence="7">
    <location>
        <position position="31"/>
    </location>
    <ligand>
        <name>UDP-N-acetyl-alpha-D-muramoyl-L-alanyl-D-glutamate</name>
        <dbReference type="ChEBI" id="CHEBI:83900"/>
    </ligand>
</feature>
<keyword evidence="7" id="KW-0067">ATP-binding</keyword>
<dbReference type="Proteomes" id="UP000308054">
    <property type="component" value="Unassembled WGS sequence"/>
</dbReference>
<dbReference type="GO" id="GO:0000287">
    <property type="term" value="F:magnesium ion binding"/>
    <property type="evidence" value="ECO:0007669"/>
    <property type="project" value="UniProtKB-UniRule"/>
</dbReference>
<feature type="binding site" evidence="7">
    <location>
        <position position="178"/>
    </location>
    <ligand>
        <name>UDP-N-acetyl-alpha-D-muramoyl-L-alanyl-D-glutamate</name>
        <dbReference type="ChEBI" id="CHEBI:83900"/>
    </ligand>
</feature>
<comment type="similarity">
    <text evidence="1 7">Belongs to the MurCDEF family. MurE subfamily.</text>
</comment>
<keyword evidence="7" id="KW-0460">Magnesium</keyword>
<dbReference type="InterPro" id="IPR013221">
    <property type="entry name" value="Mur_ligase_cen"/>
</dbReference>
<keyword evidence="3 7" id="KW-0133">Cell shape</keyword>
<comment type="catalytic activity">
    <reaction evidence="7">
        <text>UDP-N-acetyl-alpha-D-muramoyl-L-alanyl-D-glutamate + meso-2,6-diaminopimelate + ATP = UDP-N-acetyl-alpha-D-muramoyl-L-alanyl-gamma-D-glutamyl-meso-2,6-diaminopimelate + ADP + phosphate + H(+)</text>
        <dbReference type="Rhea" id="RHEA:23676"/>
        <dbReference type="ChEBI" id="CHEBI:15378"/>
        <dbReference type="ChEBI" id="CHEBI:30616"/>
        <dbReference type="ChEBI" id="CHEBI:43474"/>
        <dbReference type="ChEBI" id="CHEBI:57791"/>
        <dbReference type="ChEBI" id="CHEBI:83900"/>
        <dbReference type="ChEBI" id="CHEBI:83905"/>
        <dbReference type="ChEBI" id="CHEBI:456216"/>
        <dbReference type="EC" id="6.3.2.13"/>
    </reaction>
</comment>
<comment type="PTM">
    <text evidence="7">Carboxylation is probably crucial for Mg(2+) binding and, consequently, for the gamma-phosphate positioning of ATP.</text>
</comment>
<reference evidence="12 13" key="1">
    <citation type="journal article" date="2017" name="Int. J. Syst. Evol. Microbiol.">
        <title>Marinicauda algicola sp. nov., isolated from a marine red alga Rhodosorus marinus.</title>
        <authorList>
            <person name="Jeong S.E."/>
            <person name="Jeon S.H."/>
            <person name="Chun B.H."/>
            <person name="Kim D.W."/>
            <person name="Jeon C.O."/>
        </authorList>
    </citation>
    <scope>NUCLEOTIDE SEQUENCE [LARGE SCALE GENOMIC DNA]</scope>
    <source>
        <strain evidence="12 13">JCM 31718</strain>
    </source>
</reference>
<sequence length="487" mass="52530">MSAVRHLRDLLPPGVSVRKDMLDLAVTGLALDSRQVKPGEIFAALPGVRTHGRDFVAMAEDRGAVAILGTPDIATRKPLIAVEDPREALAAMAARFHPRQPQTIAAVTGTNGKSSTVEFLRQIWAMSGRKAAALGTLGVTRESGRTDVGYTTPDAIRLHKALDEIAREGVTHLAMEASSHGLKQRRMDAVKVSLAGFTNLTQDHLDYHPDFEDYFASKLRLFDTLLPSGAPAVIDVDTEWGVKVADRCRELGRDVTTIGWGGRELQIKEITPHPASQDIRLAYKGEEHRLALPLIGEFQTSNALMAAGLAIESGVSPEEVFASLSKLIGVPGRLELAATTREDCPILVDYAHTPDGLDKLLRAARPHTRGRIVLVFGAGGDRDPSKREKMGAVAQKLADLVIVTDDNPRSEDPSKIRASILKACPKAREIADRSQAIGEAVAMLEAGDTLLIAGKGHETGQIVGDRVIPFDDREAAKKALKQQGRGR</sequence>
<feature type="binding site" evidence="7">
    <location>
        <position position="33"/>
    </location>
    <ligand>
        <name>UDP-N-acetyl-alpha-D-muramoyl-L-alanyl-D-glutamate</name>
        <dbReference type="ChEBI" id="CHEBI:83900"/>
    </ligand>
</feature>
<name>A0A4S2H365_9PROT</name>
<dbReference type="NCBIfam" id="NF001124">
    <property type="entry name" value="PRK00139.1-2"/>
    <property type="match status" value="1"/>
</dbReference>
<feature type="short sequence motif" description="Meso-diaminopimelate recognition motif" evidence="7">
    <location>
        <begin position="406"/>
        <end position="409"/>
    </location>
</feature>
<keyword evidence="5 7" id="KW-0131">Cell cycle</keyword>
<dbReference type="InterPro" id="IPR005761">
    <property type="entry name" value="UDP-N-AcMur-Glu-dNH2Pim_ligase"/>
</dbReference>
<keyword evidence="7 12" id="KW-0436">Ligase</keyword>
<evidence type="ECO:0000256" key="1">
    <source>
        <dbReference type="ARBA" id="ARBA00005898"/>
    </source>
</evidence>
<dbReference type="InterPro" id="IPR036565">
    <property type="entry name" value="Mur-like_cat_sf"/>
</dbReference>
<keyword evidence="7" id="KW-0963">Cytoplasm</keyword>
<feature type="domain" description="Mur ligase central" evidence="11">
    <location>
        <begin position="107"/>
        <end position="310"/>
    </location>
</feature>
<dbReference type="GO" id="GO:0005737">
    <property type="term" value="C:cytoplasm"/>
    <property type="evidence" value="ECO:0007669"/>
    <property type="project" value="UniProtKB-SubCell"/>
</dbReference>
<comment type="pathway">
    <text evidence="7 8">Cell wall biogenesis; peptidoglycan biosynthesis.</text>
</comment>
<dbReference type="Pfam" id="PF02875">
    <property type="entry name" value="Mur_ligase_C"/>
    <property type="match status" value="1"/>
</dbReference>
<accession>A0A4S2H365</accession>
<evidence type="ECO:0000256" key="5">
    <source>
        <dbReference type="ARBA" id="ARBA00023306"/>
    </source>
</evidence>
<dbReference type="InterPro" id="IPR035911">
    <property type="entry name" value="MurE/MurF_N"/>
</dbReference>
<dbReference type="InterPro" id="IPR036615">
    <property type="entry name" value="Mur_ligase_C_dom_sf"/>
</dbReference>
<feature type="domain" description="Mur ligase C-terminal" evidence="10">
    <location>
        <begin position="332"/>
        <end position="456"/>
    </location>
</feature>
<dbReference type="SUPFAM" id="SSF53623">
    <property type="entry name" value="MurD-like peptide ligases, catalytic domain"/>
    <property type="match status" value="1"/>
</dbReference>
<evidence type="ECO:0000256" key="7">
    <source>
        <dbReference type="HAMAP-Rule" id="MF_00208"/>
    </source>
</evidence>
<evidence type="ECO:0000259" key="10">
    <source>
        <dbReference type="Pfam" id="PF02875"/>
    </source>
</evidence>
<evidence type="ECO:0000256" key="2">
    <source>
        <dbReference type="ARBA" id="ARBA00022618"/>
    </source>
</evidence>
<feature type="domain" description="Mur ligase N-terminal catalytic" evidence="9">
    <location>
        <begin position="26"/>
        <end position="97"/>
    </location>
</feature>
<protein>
    <recommendedName>
        <fullName evidence="7">UDP-N-acetylmuramoyl-L-alanyl-D-glutamate--2,6-diaminopimelate ligase</fullName>
        <ecNumber evidence="7">6.3.2.13</ecNumber>
    </recommendedName>
    <alternativeName>
        <fullName evidence="7">Meso-A2pm-adding enzyme</fullName>
    </alternativeName>
    <alternativeName>
        <fullName evidence="7">Meso-diaminopimelate-adding enzyme</fullName>
    </alternativeName>
    <alternativeName>
        <fullName evidence="7">UDP-MurNAc-L-Ala-D-Glu:meso-diaminopimelate ligase</fullName>
    </alternativeName>
    <alternativeName>
        <fullName evidence="7">UDP-MurNAc-tripeptide synthetase</fullName>
    </alternativeName>
    <alternativeName>
        <fullName evidence="7">UDP-N-acetylmuramyl-tripeptide synthetase</fullName>
    </alternativeName>
</protein>
<evidence type="ECO:0000259" key="11">
    <source>
        <dbReference type="Pfam" id="PF08245"/>
    </source>
</evidence>
<feature type="binding site" evidence="7">
    <location>
        <begin position="406"/>
        <end position="409"/>
    </location>
    <ligand>
        <name>meso-2,6-diaminopimelate</name>
        <dbReference type="ChEBI" id="CHEBI:57791"/>
    </ligand>
</feature>
<organism evidence="12 13">
    <name type="scientific">Marinicauda algicola</name>
    <dbReference type="NCBI Taxonomy" id="2029849"/>
    <lineage>
        <taxon>Bacteria</taxon>
        <taxon>Pseudomonadati</taxon>
        <taxon>Pseudomonadota</taxon>
        <taxon>Alphaproteobacteria</taxon>
        <taxon>Maricaulales</taxon>
        <taxon>Maricaulaceae</taxon>
        <taxon>Marinicauda</taxon>
    </lineage>
</organism>
<keyword evidence="2 7" id="KW-0132">Cell division</keyword>
<dbReference type="SUPFAM" id="SSF63418">
    <property type="entry name" value="MurE/MurF N-terminal domain"/>
    <property type="match status" value="1"/>
</dbReference>
<dbReference type="InterPro" id="IPR000713">
    <property type="entry name" value="Mur_ligase_N"/>
</dbReference>
<comment type="caution">
    <text evidence="12">The sequence shown here is derived from an EMBL/GenBank/DDBJ whole genome shotgun (WGS) entry which is preliminary data.</text>
</comment>
<evidence type="ECO:0000259" key="9">
    <source>
        <dbReference type="Pfam" id="PF01225"/>
    </source>
</evidence>
<comment type="function">
    <text evidence="7">Catalyzes the addition of meso-diaminopimelic acid to the nucleotide precursor UDP-N-acetylmuramoyl-L-alanyl-D-glutamate (UMAG) in the biosynthesis of bacterial cell-wall peptidoglycan.</text>
</comment>
<dbReference type="AlphaFoldDB" id="A0A4S2H365"/>
<evidence type="ECO:0000313" key="12">
    <source>
        <dbReference type="EMBL" id="TGY89994.1"/>
    </source>
</evidence>
<dbReference type="PANTHER" id="PTHR23135:SF4">
    <property type="entry name" value="UDP-N-ACETYLMURAMOYL-L-ALANYL-D-GLUTAMATE--2,6-DIAMINOPIMELATE LIGASE MURE HOMOLOG, CHLOROPLASTIC"/>
    <property type="match status" value="1"/>
</dbReference>
<dbReference type="GO" id="GO:0051301">
    <property type="term" value="P:cell division"/>
    <property type="evidence" value="ECO:0007669"/>
    <property type="project" value="UniProtKB-KW"/>
</dbReference>
<dbReference type="Gene3D" id="3.40.1390.10">
    <property type="entry name" value="MurE/MurF, N-terminal domain"/>
    <property type="match status" value="1"/>
</dbReference>
<evidence type="ECO:0000256" key="3">
    <source>
        <dbReference type="ARBA" id="ARBA00022960"/>
    </source>
</evidence>
<dbReference type="NCBIfam" id="TIGR01085">
    <property type="entry name" value="murE"/>
    <property type="match status" value="1"/>
</dbReference>
<dbReference type="GO" id="GO:0005524">
    <property type="term" value="F:ATP binding"/>
    <property type="evidence" value="ECO:0007669"/>
    <property type="project" value="UniProtKB-UniRule"/>
</dbReference>
<dbReference type="GO" id="GO:0008360">
    <property type="term" value="P:regulation of cell shape"/>
    <property type="evidence" value="ECO:0007669"/>
    <property type="project" value="UniProtKB-KW"/>
</dbReference>
<dbReference type="GO" id="GO:0071555">
    <property type="term" value="P:cell wall organization"/>
    <property type="evidence" value="ECO:0007669"/>
    <property type="project" value="UniProtKB-KW"/>
</dbReference>
<dbReference type="Pfam" id="PF01225">
    <property type="entry name" value="Mur_ligase"/>
    <property type="match status" value="1"/>
</dbReference>
<feature type="modified residue" description="N6-carboxylysine" evidence="7">
    <location>
        <position position="218"/>
    </location>
</feature>
<dbReference type="OrthoDB" id="9800958at2"/>
<dbReference type="InterPro" id="IPR004101">
    <property type="entry name" value="Mur_ligase_C"/>
</dbReference>
<comment type="subcellular location">
    <subcellularLocation>
        <location evidence="7 8">Cytoplasm</location>
    </subcellularLocation>
</comment>
<dbReference type="PANTHER" id="PTHR23135">
    <property type="entry name" value="MUR LIGASE FAMILY MEMBER"/>
    <property type="match status" value="1"/>
</dbReference>
<keyword evidence="4 7" id="KW-0573">Peptidoglycan synthesis</keyword>
<feature type="binding site" evidence="7">
    <location>
        <position position="186"/>
    </location>
    <ligand>
        <name>UDP-N-acetyl-alpha-D-muramoyl-L-alanyl-D-glutamate</name>
        <dbReference type="ChEBI" id="CHEBI:83900"/>
    </ligand>
</feature>
<dbReference type="RefSeq" id="WP_135994491.1">
    <property type="nucleotide sequence ID" value="NZ_CP071057.1"/>
</dbReference>
<feature type="binding site" evidence="7">
    <location>
        <begin position="151"/>
        <end position="152"/>
    </location>
    <ligand>
        <name>UDP-N-acetyl-alpha-D-muramoyl-L-alanyl-D-glutamate</name>
        <dbReference type="ChEBI" id="CHEBI:83900"/>
    </ligand>
</feature>
<feature type="binding site" evidence="7">
    <location>
        <position position="382"/>
    </location>
    <ligand>
        <name>meso-2,6-diaminopimelate</name>
        <dbReference type="ChEBI" id="CHEBI:57791"/>
    </ligand>
</feature>
<dbReference type="GO" id="GO:0009252">
    <property type="term" value="P:peptidoglycan biosynthetic process"/>
    <property type="evidence" value="ECO:0007669"/>
    <property type="project" value="UniProtKB-UniRule"/>
</dbReference>
<dbReference type="Pfam" id="PF08245">
    <property type="entry name" value="Mur_ligase_M"/>
    <property type="match status" value="1"/>
</dbReference>
<dbReference type="UniPathway" id="UPA00219"/>
<evidence type="ECO:0000256" key="6">
    <source>
        <dbReference type="ARBA" id="ARBA00023316"/>
    </source>
</evidence>
<dbReference type="GO" id="GO:0008765">
    <property type="term" value="F:UDP-N-acetylmuramoylalanyl-D-glutamate-2,6-diaminopimelate ligase activity"/>
    <property type="evidence" value="ECO:0007669"/>
    <property type="project" value="UniProtKB-UniRule"/>
</dbReference>
<dbReference type="Gene3D" id="3.40.1190.10">
    <property type="entry name" value="Mur-like, catalytic domain"/>
    <property type="match status" value="1"/>
</dbReference>
<evidence type="ECO:0000256" key="4">
    <source>
        <dbReference type="ARBA" id="ARBA00022984"/>
    </source>
</evidence>
<evidence type="ECO:0000256" key="8">
    <source>
        <dbReference type="RuleBase" id="RU004135"/>
    </source>
</evidence>
<dbReference type="EMBL" id="SRXW01000001">
    <property type="protein sequence ID" value="TGY89994.1"/>
    <property type="molecule type" value="Genomic_DNA"/>
</dbReference>
<keyword evidence="7" id="KW-0547">Nucleotide-binding</keyword>
<dbReference type="HAMAP" id="MF_00208">
    <property type="entry name" value="MurE"/>
    <property type="match status" value="1"/>
</dbReference>